<dbReference type="PANTHER" id="PTHR34597:SF3">
    <property type="entry name" value="OUTER MEMBRANE TRANSPORTER CDIB"/>
    <property type="match status" value="1"/>
</dbReference>
<sequence length="1217" mass="140373">MKSRLFCFLVFLMLSTFSSSSKAQEIMHRVFLIGDGGELNEDSKAILKKIQYQTENLKSTGSKVDFLFLGDNIYPKGMPQKGHFLREVSEEILDLQIGLVGSENRAWFIPGNHDWEKGKEGGLNAVLRQQAYLDSLAMPNIHWSVRDGCPGPEEVMLNEQTVLVLVDSQWWLHPYQKAGETNDCEYKTKDDVIFALKDIFQKHKDKIILLAIHHPIYTYGEHNGAYDLKQHLFPLTDIKSNFWLPLPILGSIYPMYRSLFGNIQDVAHPVYKDMIARLEPLFADHPCVIVASGHEHVLQYRQVDQTHYVVSGSAAKTSRLRKRNPLEFGSESKGFATLDYLSDSSMNITFHGSGEHEILFSKNIKIEEKIEHGHEDVVVEYPAEVTTPLSYLYYANRLQRKILGSNYRTEWQTSIQMPVIKIHEEKGGMEIIKRGGGMQTRSLRVRDSLGVEYVLRSVEKYPELAIPSILRQTIAKEIVQDQISASNPFGALVISPLAAASGVWHTVPEMIWLPDEPALGYLREDFRENVYLFENRDVSPELLPFEDYKIYSTDKTIAKLIDDNDNFVNQEHVLRARMLDLFIGDWDRHEDQWRWVGRETKKGREFFPVPRDRDQAFFVNQGLLPRITSRKWIMPKFQGFDYEIRDVNGFMFNGRHFDRSFLNGLSQEKWEEIIRDLQDAWTDEVIDSAMNLLPKEIYDIQGQSIAAKLKYRRSWMLEKGLEYYRFLAKEVDITGSSKMERFDVHFTNEGNVHLLVRKISKSGNKDQVLHDRVYFSSETKEIRLYGLGGNDEFYIDGIDSGKGIKVRIIGGMEANKIEDRSQGLRSIVQYYVMEGQEDDLAIKGSSKVLKGKDQDIFEYDRKAFQYENTSPVPSLEYNVDDGFYLGGGLAWTKHGFRKHPYKISQVIKANVAFNTGAFNFYYDAHAVDIFHNWDLDWHADIRAPNYIHNFYGFGNESVNNREIFDNRFYWARINMGNASVNIRKPIGKYADFKIGPALEFARLDDEDNEGRFIDNPELSGLDIDFINQAKLYAGISSKITYERVDHAQMPTRGLRFWAESKFLDGLNEFSNRYGTINSDLSLYWSFRENSRFTWATRFGGGVNFGNYEFFQAQNLGGKVNLRGFRRFRFAGDAAVFNNTELRIRFISLKTYLFPASSGMILFHDVGRVFLKDENSQKWHTGYGFGLWIAPLKRIVILGNLSFGSEGTLPSITFGYQF</sequence>
<gene>
    <name evidence="5" type="ORF">ACFFIP_16935</name>
</gene>
<dbReference type="InterPro" id="IPR051544">
    <property type="entry name" value="TPS_OM_transporter"/>
</dbReference>
<keyword evidence="3" id="KW-0732">Signal</keyword>
<dbReference type="SUPFAM" id="SSF56300">
    <property type="entry name" value="Metallo-dependent phosphatases"/>
    <property type="match status" value="1"/>
</dbReference>
<feature type="domain" description="Bacterial surface antigen (D15)" evidence="4">
    <location>
        <begin position="971"/>
        <end position="1191"/>
    </location>
</feature>
<dbReference type="InterPro" id="IPR000184">
    <property type="entry name" value="Bac_surfAg_D15"/>
</dbReference>
<evidence type="ECO:0000313" key="6">
    <source>
        <dbReference type="Proteomes" id="UP001589797"/>
    </source>
</evidence>
<proteinExistence type="predicted"/>
<dbReference type="EMBL" id="JBHLWI010000050">
    <property type="protein sequence ID" value="MFC0264374.1"/>
    <property type="molecule type" value="Genomic_DNA"/>
</dbReference>
<organism evidence="5 6">
    <name type="scientific">Fontibacter flavus</name>
    <dbReference type="NCBI Taxonomy" id="654838"/>
    <lineage>
        <taxon>Bacteria</taxon>
        <taxon>Pseudomonadati</taxon>
        <taxon>Bacteroidota</taxon>
        <taxon>Cytophagia</taxon>
        <taxon>Cytophagales</taxon>
        <taxon>Cyclobacteriaceae</taxon>
        <taxon>Fontibacter</taxon>
    </lineage>
</organism>
<dbReference type="Proteomes" id="UP001589797">
    <property type="component" value="Unassembled WGS sequence"/>
</dbReference>
<dbReference type="InterPro" id="IPR029052">
    <property type="entry name" value="Metallo-depent_PP-like"/>
</dbReference>
<evidence type="ECO:0000256" key="2">
    <source>
        <dbReference type="ARBA" id="ARBA00023136"/>
    </source>
</evidence>
<dbReference type="RefSeq" id="WP_382388915.1">
    <property type="nucleotide sequence ID" value="NZ_JBHLWI010000050.1"/>
</dbReference>
<accession>A0ABV6FWZ4</accession>
<protein>
    <submittedName>
        <fullName evidence="5">BamA/TamA family outer membrane protein</fullName>
    </submittedName>
</protein>
<evidence type="ECO:0000256" key="1">
    <source>
        <dbReference type="ARBA" id="ARBA00004370"/>
    </source>
</evidence>
<evidence type="ECO:0000256" key="3">
    <source>
        <dbReference type="SAM" id="SignalP"/>
    </source>
</evidence>
<feature type="chain" id="PRO_5046633669" evidence="3">
    <location>
        <begin position="24"/>
        <end position="1217"/>
    </location>
</feature>
<reference evidence="5 6" key="1">
    <citation type="submission" date="2024-09" db="EMBL/GenBank/DDBJ databases">
        <authorList>
            <person name="Sun Q."/>
            <person name="Mori K."/>
        </authorList>
    </citation>
    <scope>NUCLEOTIDE SEQUENCE [LARGE SCALE GENOMIC DNA]</scope>
    <source>
        <strain evidence="5 6">CCM 7650</strain>
    </source>
</reference>
<dbReference type="Pfam" id="PF01103">
    <property type="entry name" value="Omp85"/>
    <property type="match status" value="1"/>
</dbReference>
<dbReference type="Gene3D" id="3.60.21.10">
    <property type="match status" value="2"/>
</dbReference>
<evidence type="ECO:0000259" key="4">
    <source>
        <dbReference type="Pfam" id="PF01103"/>
    </source>
</evidence>
<comment type="caution">
    <text evidence="5">The sequence shown here is derived from an EMBL/GenBank/DDBJ whole genome shotgun (WGS) entry which is preliminary data.</text>
</comment>
<comment type="subcellular location">
    <subcellularLocation>
        <location evidence="1">Membrane</location>
    </subcellularLocation>
</comment>
<keyword evidence="2" id="KW-0472">Membrane</keyword>
<keyword evidence="6" id="KW-1185">Reference proteome</keyword>
<feature type="signal peptide" evidence="3">
    <location>
        <begin position="1"/>
        <end position="23"/>
    </location>
</feature>
<name>A0ABV6FWZ4_9BACT</name>
<dbReference type="Gene3D" id="2.40.160.50">
    <property type="entry name" value="membrane protein fhac: a member of the omp85/tpsb transporter family"/>
    <property type="match status" value="1"/>
</dbReference>
<evidence type="ECO:0000313" key="5">
    <source>
        <dbReference type="EMBL" id="MFC0264374.1"/>
    </source>
</evidence>
<dbReference type="PANTHER" id="PTHR34597">
    <property type="entry name" value="SLR1661 PROTEIN"/>
    <property type="match status" value="1"/>
</dbReference>